<evidence type="ECO:0000259" key="15">
    <source>
        <dbReference type="Pfam" id="PF14681"/>
    </source>
</evidence>
<dbReference type="AlphaFoldDB" id="A0A1M7K2T2"/>
<dbReference type="GO" id="GO:0004845">
    <property type="term" value="F:uracil phosphoribosyltransferase activity"/>
    <property type="evidence" value="ECO:0007669"/>
    <property type="project" value="UniProtKB-EC"/>
</dbReference>
<evidence type="ECO:0000256" key="13">
    <source>
        <dbReference type="ARBA" id="ARBA00072146"/>
    </source>
</evidence>
<evidence type="ECO:0000256" key="14">
    <source>
        <dbReference type="ARBA" id="ARBA00079807"/>
    </source>
</evidence>
<dbReference type="Proteomes" id="UP000184513">
    <property type="component" value="Unassembled WGS sequence"/>
</dbReference>
<dbReference type="InterPro" id="IPR000836">
    <property type="entry name" value="PRTase_dom"/>
</dbReference>
<dbReference type="STRING" id="388280.SAMN04488057_102270"/>
<organism evidence="16 17">
    <name type="scientific">Cyclobacterium lianum</name>
    <dbReference type="NCBI Taxonomy" id="388280"/>
    <lineage>
        <taxon>Bacteria</taxon>
        <taxon>Pseudomonadati</taxon>
        <taxon>Bacteroidota</taxon>
        <taxon>Cytophagia</taxon>
        <taxon>Cytophagales</taxon>
        <taxon>Cyclobacteriaceae</taxon>
        <taxon>Cyclobacterium</taxon>
    </lineage>
</organism>
<comment type="cofactor">
    <cofactor evidence="1">
        <name>Mg(2+)</name>
        <dbReference type="ChEBI" id="CHEBI:18420"/>
    </cofactor>
</comment>
<evidence type="ECO:0000256" key="7">
    <source>
        <dbReference type="ARBA" id="ARBA00022679"/>
    </source>
</evidence>
<keyword evidence="7 16" id="KW-0808">Transferase</keyword>
<evidence type="ECO:0000256" key="10">
    <source>
        <dbReference type="ARBA" id="ARBA00031082"/>
    </source>
</evidence>
<evidence type="ECO:0000313" key="17">
    <source>
        <dbReference type="Proteomes" id="UP000184513"/>
    </source>
</evidence>
<keyword evidence="8" id="KW-0547">Nucleotide-binding</keyword>
<dbReference type="InterPro" id="IPR050137">
    <property type="entry name" value="PyrR_bifunctional"/>
</dbReference>
<accession>A0A1M7K2T2</accession>
<keyword evidence="6 16" id="KW-0328">Glycosyltransferase</keyword>
<dbReference type="CDD" id="cd06223">
    <property type="entry name" value="PRTases_typeI"/>
    <property type="match status" value="1"/>
</dbReference>
<dbReference type="OrthoDB" id="9781675at2"/>
<comment type="function">
    <text evidence="12">Catalyzes the conversion of uracil and 5-phospho-alpha-D-ribose 1-diphosphate (PRPP) to UMP and diphosphate.</text>
</comment>
<evidence type="ECO:0000256" key="3">
    <source>
        <dbReference type="ARBA" id="ARBA00009516"/>
    </source>
</evidence>
<evidence type="ECO:0000256" key="5">
    <source>
        <dbReference type="ARBA" id="ARBA00022533"/>
    </source>
</evidence>
<keyword evidence="9" id="KW-0342">GTP-binding</keyword>
<evidence type="ECO:0000256" key="1">
    <source>
        <dbReference type="ARBA" id="ARBA00001946"/>
    </source>
</evidence>
<dbReference type="RefSeq" id="WP_073092425.1">
    <property type="nucleotide sequence ID" value="NZ_FRCY01000002.1"/>
</dbReference>
<dbReference type="EMBL" id="FRCY01000002">
    <property type="protein sequence ID" value="SHM59632.1"/>
    <property type="molecule type" value="Genomic_DNA"/>
</dbReference>
<dbReference type="PANTHER" id="PTHR11608:SF0">
    <property type="entry name" value="BIFUNCTIONAL PROTEIN PYRR"/>
    <property type="match status" value="1"/>
</dbReference>
<keyword evidence="17" id="KW-1185">Reference proteome</keyword>
<dbReference type="PANTHER" id="PTHR11608">
    <property type="entry name" value="BIFUNCTIONAL PROTEIN PYRR"/>
    <property type="match status" value="1"/>
</dbReference>
<proteinExistence type="inferred from homology"/>
<evidence type="ECO:0000256" key="4">
    <source>
        <dbReference type="ARBA" id="ARBA00011894"/>
    </source>
</evidence>
<gene>
    <name evidence="16" type="ORF">SAMN04488057_102270</name>
</gene>
<dbReference type="SUPFAM" id="SSF53271">
    <property type="entry name" value="PRTase-like"/>
    <property type="match status" value="1"/>
</dbReference>
<evidence type="ECO:0000256" key="6">
    <source>
        <dbReference type="ARBA" id="ARBA00022676"/>
    </source>
</evidence>
<comment type="catalytic activity">
    <reaction evidence="11">
        <text>UMP + diphosphate = 5-phospho-alpha-D-ribose 1-diphosphate + uracil</text>
        <dbReference type="Rhea" id="RHEA:13017"/>
        <dbReference type="ChEBI" id="CHEBI:17568"/>
        <dbReference type="ChEBI" id="CHEBI:33019"/>
        <dbReference type="ChEBI" id="CHEBI:57865"/>
        <dbReference type="ChEBI" id="CHEBI:58017"/>
        <dbReference type="EC" id="2.4.2.9"/>
    </reaction>
</comment>
<dbReference type="Pfam" id="PF14681">
    <property type="entry name" value="UPRTase"/>
    <property type="match status" value="1"/>
</dbReference>
<dbReference type="InterPro" id="IPR029057">
    <property type="entry name" value="PRTase-like"/>
</dbReference>
<sequence length="216" mass="23957">MFILNQKNSVANHFLAELRDVTVQKDRMRFRKNLERLGEILAYEISRSLPFSEKTITSPLGEVSTPLLEAQPVVISVLRAAVPFYQGIINFFDRADSGFIGAYRNETHETDLPVTISLNYLAAPDITDKTVILVDPMLATGKSFIKSVQHLLTNGVPRQIEIVSAIAAPEGVDYIRKNLNIPYRIWTGALDEKLNAQSYIIPGLGDAGDLAFGPKL</sequence>
<keyword evidence="5" id="KW-0021">Allosteric enzyme</keyword>
<comment type="similarity">
    <text evidence="3">Belongs to the UPRTase family.</text>
</comment>
<evidence type="ECO:0000256" key="9">
    <source>
        <dbReference type="ARBA" id="ARBA00023134"/>
    </source>
</evidence>
<evidence type="ECO:0000313" key="16">
    <source>
        <dbReference type="EMBL" id="SHM59632.1"/>
    </source>
</evidence>
<dbReference type="NCBIfam" id="NF001097">
    <property type="entry name" value="PRK00129.1"/>
    <property type="match status" value="1"/>
</dbReference>
<evidence type="ECO:0000256" key="8">
    <source>
        <dbReference type="ARBA" id="ARBA00022741"/>
    </source>
</evidence>
<evidence type="ECO:0000256" key="12">
    <source>
        <dbReference type="ARBA" id="ARBA00056901"/>
    </source>
</evidence>
<dbReference type="GO" id="GO:0005525">
    <property type="term" value="F:GTP binding"/>
    <property type="evidence" value="ECO:0007669"/>
    <property type="project" value="UniProtKB-KW"/>
</dbReference>
<dbReference type="EC" id="2.4.2.9" evidence="4"/>
<name>A0A1M7K2T2_9BACT</name>
<reference evidence="16 17" key="1">
    <citation type="submission" date="2016-11" db="EMBL/GenBank/DDBJ databases">
        <authorList>
            <person name="Jaros S."/>
            <person name="Januszkiewicz K."/>
            <person name="Wedrychowicz H."/>
        </authorList>
    </citation>
    <scope>NUCLEOTIDE SEQUENCE [LARGE SCALE GENOMIC DNA]</scope>
    <source>
        <strain evidence="16 17">CGMCC 1.6102</strain>
    </source>
</reference>
<evidence type="ECO:0000256" key="2">
    <source>
        <dbReference type="ARBA" id="ARBA00005180"/>
    </source>
</evidence>
<evidence type="ECO:0000256" key="11">
    <source>
        <dbReference type="ARBA" id="ARBA00052919"/>
    </source>
</evidence>
<dbReference type="FunFam" id="3.40.50.2020:FF:000023">
    <property type="entry name" value="Probable uracil phosphoribosyltransferase"/>
    <property type="match status" value="1"/>
</dbReference>
<dbReference type="Gene3D" id="3.40.50.2020">
    <property type="match status" value="1"/>
</dbReference>
<comment type="pathway">
    <text evidence="2">Pyrimidine metabolism; UMP biosynthesis via salvage pathway; UMP from uracil: step 1/1.</text>
</comment>
<protein>
    <recommendedName>
        <fullName evidence="13">Uracil phosphoribosyltransferase</fullName>
        <ecNumber evidence="4">2.4.2.9</ecNumber>
    </recommendedName>
    <alternativeName>
        <fullName evidence="10">UMP pyrophosphorylase</fullName>
    </alternativeName>
    <alternativeName>
        <fullName evidence="14">UPRTase</fullName>
    </alternativeName>
</protein>
<feature type="domain" description="Phosphoribosyltransferase" evidence="15">
    <location>
        <begin position="8"/>
        <end position="213"/>
    </location>
</feature>